<feature type="domain" description="Bacteriophage T5 Orf172 DNA-binding" evidence="1">
    <location>
        <begin position="303"/>
        <end position="397"/>
    </location>
</feature>
<dbReference type="Proteomes" id="UP000886047">
    <property type="component" value="Unassembled WGS sequence"/>
</dbReference>
<gene>
    <name evidence="2" type="ORF">ENN90_07420</name>
</gene>
<evidence type="ECO:0000259" key="1">
    <source>
        <dbReference type="SMART" id="SM00974"/>
    </source>
</evidence>
<dbReference type="EMBL" id="DSDK01000406">
    <property type="protein sequence ID" value="HDR51435.1"/>
    <property type="molecule type" value="Genomic_DNA"/>
</dbReference>
<name>A0A831LKV5_9BACT</name>
<dbReference type="InterPro" id="IPR018306">
    <property type="entry name" value="Phage_T5_Orf172_DNA-bd"/>
</dbReference>
<organism evidence="2">
    <name type="scientific">Mariniphaga anaerophila</name>
    <dbReference type="NCBI Taxonomy" id="1484053"/>
    <lineage>
        <taxon>Bacteria</taxon>
        <taxon>Pseudomonadati</taxon>
        <taxon>Bacteroidota</taxon>
        <taxon>Bacteroidia</taxon>
        <taxon>Marinilabiliales</taxon>
        <taxon>Prolixibacteraceae</taxon>
        <taxon>Mariniphaga</taxon>
    </lineage>
</organism>
<proteinExistence type="predicted"/>
<dbReference type="SMART" id="SM00974">
    <property type="entry name" value="T5orf172"/>
    <property type="match status" value="1"/>
</dbReference>
<dbReference type="Pfam" id="PF13455">
    <property type="entry name" value="MUG113"/>
    <property type="match status" value="1"/>
</dbReference>
<comment type="caution">
    <text evidence="2">The sequence shown here is derived from an EMBL/GenBank/DDBJ whole genome shotgun (WGS) entry which is preliminary data.</text>
</comment>
<dbReference type="AlphaFoldDB" id="A0A831LKV5"/>
<reference evidence="2" key="1">
    <citation type="journal article" date="2020" name="mSystems">
        <title>Genome- and Community-Level Interaction Insights into Carbon Utilization and Element Cycling Functions of Hydrothermarchaeota in Hydrothermal Sediment.</title>
        <authorList>
            <person name="Zhou Z."/>
            <person name="Liu Y."/>
            <person name="Xu W."/>
            <person name="Pan J."/>
            <person name="Luo Z.H."/>
            <person name="Li M."/>
        </authorList>
    </citation>
    <scope>NUCLEOTIDE SEQUENCE [LARGE SCALE GENOMIC DNA]</scope>
    <source>
        <strain evidence="2">SpSt-1217</strain>
    </source>
</reference>
<sequence length="420" mass="49018">MVEKKKYDSLDEIFKDEEFHLIDDGRKNKASEAKTAEERLIDSFLNIVAFVEENNREPKLDINNISEINMYYELKGIQEQPNKIKILKPFDKFNLLPENDVNEVNERKPTYKKEKTVTSLNDILNDDDINLLDDDTAGLFEFKHTPKDYDRASADFVARRKPCKNFEQYKPVFAAVQKELAVGKRQLVPFKEDNLREGEFYVHNGILFLLESVNFTKEEKYFPDGSRSRKDGRTRCIFENGTESNMLYRSVAKALYVNGQVVTQNMDFTNQEFLKKFGSITEEDKEAGYIYVLKSKSKDSRIASISNLYKIGYSKTDITERIKNAEKEPTYLMAPVEYIAGWQCYNLNPQKFEQLIHNFFGKACLEIDVFDEKGKRHTPREWFIAPLNIIEKAITLIISGEIIKYRYDTENEMISNSNLQ</sequence>
<protein>
    <submittedName>
        <fullName evidence="2">GIY-YIG nuclease family protein</fullName>
    </submittedName>
</protein>
<evidence type="ECO:0000313" key="2">
    <source>
        <dbReference type="EMBL" id="HDR51435.1"/>
    </source>
</evidence>
<accession>A0A831LKV5</accession>